<feature type="compositionally biased region" description="Polar residues" evidence="1">
    <location>
        <begin position="138"/>
        <end position="155"/>
    </location>
</feature>
<evidence type="ECO:0000313" key="2">
    <source>
        <dbReference type="EMBL" id="KAI4535384.1"/>
    </source>
</evidence>
<organism evidence="2 3">
    <name type="scientific">Ovis ammon polii</name>
    <dbReference type="NCBI Taxonomy" id="230172"/>
    <lineage>
        <taxon>Eukaryota</taxon>
        <taxon>Metazoa</taxon>
        <taxon>Chordata</taxon>
        <taxon>Craniata</taxon>
        <taxon>Vertebrata</taxon>
        <taxon>Euteleostomi</taxon>
        <taxon>Mammalia</taxon>
        <taxon>Eutheria</taxon>
        <taxon>Laurasiatheria</taxon>
        <taxon>Artiodactyla</taxon>
        <taxon>Ruminantia</taxon>
        <taxon>Pecora</taxon>
        <taxon>Bovidae</taxon>
        <taxon>Caprinae</taxon>
        <taxon>Ovis</taxon>
    </lineage>
</organism>
<protein>
    <submittedName>
        <fullName evidence="2">Uncharacterized protein</fullName>
    </submittedName>
</protein>
<comment type="caution">
    <text evidence="2">The sequence shown here is derived from an EMBL/GenBank/DDBJ whole genome shotgun (WGS) entry which is preliminary data.</text>
</comment>
<feature type="compositionally biased region" description="Basic and acidic residues" evidence="1">
    <location>
        <begin position="164"/>
        <end position="186"/>
    </location>
</feature>
<dbReference type="EMBL" id="JAKZEL010000018">
    <property type="protein sequence ID" value="KAI4535384.1"/>
    <property type="molecule type" value="Genomic_DNA"/>
</dbReference>
<feature type="compositionally biased region" description="Basic and acidic residues" evidence="1">
    <location>
        <begin position="124"/>
        <end position="137"/>
    </location>
</feature>
<reference evidence="2" key="1">
    <citation type="submission" date="2022-03" db="EMBL/GenBank/DDBJ databases">
        <title>Genomic analyses of argali, domestic sheep and their hybrids provide insights into chromosomal evolution, heterosis and genetic basis of agronomic traits.</title>
        <authorList>
            <person name="Li M."/>
        </authorList>
    </citation>
    <scope>NUCLEOTIDE SEQUENCE</scope>
    <source>
        <strain evidence="2">CAU-MHL-2022a</strain>
        <tissue evidence="2">Skin</tissue>
    </source>
</reference>
<name>A0AAD4TZZ8_OVIAM</name>
<feature type="region of interest" description="Disordered" evidence="1">
    <location>
        <begin position="1"/>
        <end position="86"/>
    </location>
</feature>
<sequence length="228" mass="25875">MDKMHHTHPRPVSITLAIFPRPPDQFCPLTTALQPKPLDRNNRSEEKTEEKERKQRPEGDSGEERRGGEQQESLSNSQITVRCKSRGKGIDFRSYSLCKEDVFYSPDHTGPSVDPEPQRGPFKSSEEKKDWREDKESQQGPWTVTPSQRNQSWSEKPSGHRGRIAIDGKAETQARRDWKQNTEEANKGSTSSGDESSSRMRSDPSIQGWEQKEGLQSSAPHISCGERS</sequence>
<evidence type="ECO:0000313" key="3">
    <source>
        <dbReference type="Proteomes" id="UP001214576"/>
    </source>
</evidence>
<feature type="region of interest" description="Disordered" evidence="1">
    <location>
        <begin position="102"/>
        <end position="228"/>
    </location>
</feature>
<feature type="compositionally biased region" description="Basic and acidic residues" evidence="1">
    <location>
        <begin position="37"/>
        <end position="69"/>
    </location>
</feature>
<gene>
    <name evidence="2" type="ORF">MG293_014610</name>
</gene>
<keyword evidence="3" id="KW-1185">Reference proteome</keyword>
<evidence type="ECO:0000256" key="1">
    <source>
        <dbReference type="SAM" id="MobiDB-lite"/>
    </source>
</evidence>
<dbReference type="AlphaFoldDB" id="A0AAD4TZZ8"/>
<dbReference type="Proteomes" id="UP001214576">
    <property type="component" value="Unassembled WGS sequence"/>
</dbReference>
<accession>A0AAD4TZZ8</accession>
<proteinExistence type="predicted"/>